<accession>A0ABR2IP77</accession>
<dbReference type="SUPFAM" id="SSF55874">
    <property type="entry name" value="ATPase domain of HSP90 chaperone/DNA topoisomerase II/histidine kinase"/>
    <property type="match status" value="1"/>
</dbReference>
<dbReference type="CDD" id="cd16926">
    <property type="entry name" value="HATPase_MutL-MLH-PMS-like"/>
    <property type="match status" value="1"/>
</dbReference>
<dbReference type="SUPFAM" id="SSF54211">
    <property type="entry name" value="Ribosomal protein S5 domain 2-like"/>
    <property type="match status" value="1"/>
</dbReference>
<keyword evidence="4" id="KW-0539">Nucleus</keyword>
<dbReference type="InterPro" id="IPR036890">
    <property type="entry name" value="HATPase_C_sf"/>
</dbReference>
<proteinExistence type="inferred from homology"/>
<comment type="subcellular location">
    <subcellularLocation>
        <location evidence="1">Nucleus</location>
    </subcellularLocation>
</comment>
<evidence type="ECO:0000256" key="1">
    <source>
        <dbReference type="ARBA" id="ARBA00004123"/>
    </source>
</evidence>
<comment type="caution">
    <text evidence="7">The sequence shown here is derived from an EMBL/GenBank/DDBJ whole genome shotgun (WGS) entry which is preliminary data.</text>
</comment>
<dbReference type="InterPro" id="IPR014762">
    <property type="entry name" value="DNA_mismatch_repair_CS"/>
</dbReference>
<dbReference type="InterPro" id="IPR020568">
    <property type="entry name" value="Ribosomal_Su5_D2-typ_SF"/>
</dbReference>
<dbReference type="Gene3D" id="3.30.565.10">
    <property type="entry name" value="Histidine kinase-like ATPase, C-terminal domain"/>
    <property type="match status" value="1"/>
</dbReference>
<feature type="compositionally biased region" description="Polar residues" evidence="5">
    <location>
        <begin position="367"/>
        <end position="378"/>
    </location>
</feature>
<feature type="region of interest" description="Disordered" evidence="5">
    <location>
        <begin position="340"/>
        <end position="399"/>
    </location>
</feature>
<dbReference type="PANTHER" id="PTHR10073">
    <property type="entry name" value="DNA MISMATCH REPAIR PROTEIN MLH, PMS, MUTL"/>
    <property type="match status" value="1"/>
</dbReference>
<evidence type="ECO:0000256" key="5">
    <source>
        <dbReference type="SAM" id="MobiDB-lite"/>
    </source>
</evidence>
<feature type="compositionally biased region" description="Polar residues" evidence="5">
    <location>
        <begin position="350"/>
        <end position="360"/>
    </location>
</feature>
<dbReference type="Pfam" id="PF01119">
    <property type="entry name" value="DNA_mis_repair"/>
    <property type="match status" value="1"/>
</dbReference>
<comment type="similarity">
    <text evidence="2">Belongs to the DNA mismatch repair MutL/HexB family.</text>
</comment>
<dbReference type="EMBL" id="JAPFFF010000015">
    <property type="protein sequence ID" value="KAK8866236.1"/>
    <property type="molecule type" value="Genomic_DNA"/>
</dbReference>
<feature type="domain" description="DNA mismatch repair protein S5" evidence="6">
    <location>
        <begin position="208"/>
        <end position="329"/>
    </location>
</feature>
<dbReference type="SMART" id="SM01340">
    <property type="entry name" value="DNA_mis_repair"/>
    <property type="match status" value="1"/>
</dbReference>
<dbReference type="InterPro" id="IPR013507">
    <property type="entry name" value="DNA_mismatch_S5_2-like"/>
</dbReference>
<dbReference type="InterPro" id="IPR014721">
    <property type="entry name" value="Ribsml_uS5_D2-typ_fold_subgr"/>
</dbReference>
<name>A0ABR2IP77_9EUKA</name>
<protein>
    <submittedName>
        <fullName evidence="7">DNA mismatch repair protein</fullName>
    </submittedName>
</protein>
<dbReference type="Proteomes" id="UP001470230">
    <property type="component" value="Unassembled WGS sequence"/>
</dbReference>
<evidence type="ECO:0000259" key="6">
    <source>
        <dbReference type="SMART" id="SM01340"/>
    </source>
</evidence>
<dbReference type="CDD" id="cd00782">
    <property type="entry name" value="MutL_Trans"/>
    <property type="match status" value="1"/>
</dbReference>
<evidence type="ECO:0000313" key="8">
    <source>
        <dbReference type="Proteomes" id="UP001470230"/>
    </source>
</evidence>
<gene>
    <name evidence="7" type="ORF">M9Y10_009195</name>
</gene>
<dbReference type="PANTHER" id="PTHR10073:SF52">
    <property type="entry name" value="MISMATCH REPAIR ENDONUCLEASE PMS2"/>
    <property type="match status" value="1"/>
</dbReference>
<organism evidence="7 8">
    <name type="scientific">Tritrichomonas musculus</name>
    <dbReference type="NCBI Taxonomy" id="1915356"/>
    <lineage>
        <taxon>Eukaryota</taxon>
        <taxon>Metamonada</taxon>
        <taxon>Parabasalia</taxon>
        <taxon>Tritrichomonadida</taxon>
        <taxon>Tritrichomonadidae</taxon>
        <taxon>Tritrichomonas</taxon>
    </lineage>
</organism>
<sequence length="765" mass="87575">MIRKLDAKVIKQIAAGEVIQRPLNVVKELIENSIDAGAERIDLKIENGGYNLIRIEDDGCGIHHEDLTNACQRHFTSKIREFSDLMNISTFGFRGEALFSMSCCAHVTITSKTSDETKGYFAKYEDGELVGQIEPTYAIDGTIIEIRDLFYKDLIRIQGKSKSNDERKKIKDLITDYSVVYPHIAFLFSSGDREMYRSYGNSTFEVVLRTIYSCEDPDSFFQLNFKIEFKDKEGTAELFLSTPGNSKAPKHSAIFINGRLITNKRISQAIENVYTDFLARGCHPFFFCVLNIPPELIDVNIHPSKKEVVIDDESNVILQITLQVKQALQEKANQRGVEVLKNKSTKHSQKQIPPNQTTFSFPEGKLQLSSQISNSNHPTQKEKNAENHGEDTNTNDGVLAEDPISLTNEEELDQKQDNIPDDDQKEEQIVNNINNNDSDHEIDLNIPNNEQQIEPFVEEKPKFLKSYLSSEDEEINPDVVNPKIFSPARELQIKPKKPRQKNSGNISIFDDLKYEPAQKDKNFQTLEQVLTQPQISIPRQFRVVDLTSINNMKEMINLNQDEELTTFFKNQEFVGFIGLRAVLFKVNSNLYAFNLYSLLKDFMFQRLLAYFANYTQHRLSPPVNIKQYINIISNEEKDFDFSPFSAMLDDYFSISIQDGVLYSLPRAITGYSPSLSTLPLFLNEITHSFDWEDEDECLQGLLSSLSSLYSVCPEDEEDPHLMKRLQNEIATSIIPLLNTDEYKPSKELQNCLSFCNIPYNVIENE</sequence>
<evidence type="ECO:0000256" key="3">
    <source>
        <dbReference type="ARBA" id="ARBA00022763"/>
    </source>
</evidence>
<dbReference type="Pfam" id="PF13589">
    <property type="entry name" value="HATPase_c_3"/>
    <property type="match status" value="1"/>
</dbReference>
<dbReference type="NCBIfam" id="TIGR00585">
    <property type="entry name" value="mutl"/>
    <property type="match status" value="1"/>
</dbReference>
<dbReference type="Pfam" id="PF16413">
    <property type="entry name" value="Mlh1_C"/>
    <property type="match status" value="1"/>
</dbReference>
<dbReference type="PROSITE" id="PS00058">
    <property type="entry name" value="DNA_MISMATCH_REPAIR_1"/>
    <property type="match status" value="1"/>
</dbReference>
<feature type="compositionally biased region" description="Basic and acidic residues" evidence="5">
    <location>
        <begin position="379"/>
        <end position="391"/>
    </location>
</feature>
<evidence type="ECO:0000256" key="4">
    <source>
        <dbReference type="ARBA" id="ARBA00023242"/>
    </source>
</evidence>
<reference evidence="7 8" key="1">
    <citation type="submission" date="2024-04" db="EMBL/GenBank/DDBJ databases">
        <title>Tritrichomonas musculus Genome.</title>
        <authorList>
            <person name="Alves-Ferreira E."/>
            <person name="Grigg M."/>
            <person name="Lorenzi H."/>
            <person name="Galac M."/>
        </authorList>
    </citation>
    <scope>NUCLEOTIDE SEQUENCE [LARGE SCALE GENOMIC DNA]</scope>
    <source>
        <strain evidence="7 8">EAF2021</strain>
    </source>
</reference>
<dbReference type="InterPro" id="IPR002099">
    <property type="entry name" value="MutL/Mlh/PMS"/>
</dbReference>
<evidence type="ECO:0000313" key="7">
    <source>
        <dbReference type="EMBL" id="KAK8866236.1"/>
    </source>
</evidence>
<evidence type="ECO:0000256" key="2">
    <source>
        <dbReference type="ARBA" id="ARBA00006082"/>
    </source>
</evidence>
<keyword evidence="8" id="KW-1185">Reference proteome</keyword>
<dbReference type="Gene3D" id="3.30.230.10">
    <property type="match status" value="1"/>
</dbReference>
<dbReference type="InterPro" id="IPR032189">
    <property type="entry name" value="Mlh1_C"/>
</dbReference>
<dbReference type="InterPro" id="IPR038973">
    <property type="entry name" value="MutL/Mlh/Pms-like"/>
</dbReference>
<keyword evidence="3" id="KW-0227">DNA damage</keyword>